<evidence type="ECO:0000313" key="2">
    <source>
        <dbReference type="Proteomes" id="UP000449969"/>
    </source>
</evidence>
<keyword evidence="2" id="KW-1185">Reference proteome</keyword>
<sequence length="317" mass="33591">MPLTTRASEVQMHPALAALPSITPVGMAALLPGASATFSVVSNKDKLGASIDGTFLPDLSARQKFLKSHIPDLVDLTLDEVISMSTKALQKKIGNSKVIIIRSTEIDAAGENATTTTYARRLMDNVVEDLARCLGRPAAIGVGEAVVAADHGHLFFAADRDPSMRLDTPGGDAIDLHRRCWVGRGGATPAGSVRVPGAKLGYATDLDFAFPASTSVFKSGGDLCYHHGGTSLQEMIIPVIAVKLKVDGSAKAEKDAVILTHDFDAVTNRIFTVHIELGAASKDLFAGARKVRAIAYPTIGRSPAQPLRPAQSWRRAF</sequence>
<reference evidence="1 2" key="1">
    <citation type="submission" date="2019-12" db="EMBL/GenBank/DDBJ databases">
        <title>Draft genome sequences Bradyrhizobium cajani AMBPC1010, Bradyrhizobium pachyrhizi AMBPC1040 and Bradyrhizobium yuanmingense ALSPC3051, three plant growth promoting strains isolated from nodules of Cajanus cajan L. in Dominican Republic.</title>
        <authorList>
            <person name="Flores-Felix J.D."/>
            <person name="Araujo J."/>
            <person name="Diaz-Alcantara C."/>
            <person name="Gonzalez-Andres F."/>
            <person name="Velazquez E."/>
        </authorList>
    </citation>
    <scope>NUCLEOTIDE SEQUENCE [LARGE SCALE GENOMIC DNA]</scope>
    <source>
        <strain evidence="1 2">1010</strain>
    </source>
</reference>
<protein>
    <submittedName>
        <fullName evidence="1">PglZ domain-containing protein</fullName>
    </submittedName>
</protein>
<name>A0A844TL63_9BRAD</name>
<comment type="caution">
    <text evidence="1">The sequence shown here is derived from an EMBL/GenBank/DDBJ whole genome shotgun (WGS) entry which is preliminary data.</text>
</comment>
<dbReference type="Pfam" id="PF08665">
    <property type="entry name" value="PglZ"/>
    <property type="match status" value="1"/>
</dbReference>
<dbReference type="RefSeq" id="WP_157336779.1">
    <property type="nucleotide sequence ID" value="NZ_JANADL010000039.1"/>
</dbReference>
<accession>A0A844TL63</accession>
<organism evidence="1 2">
    <name type="scientific">Bradyrhizobium cajani</name>
    <dbReference type="NCBI Taxonomy" id="1928661"/>
    <lineage>
        <taxon>Bacteria</taxon>
        <taxon>Pseudomonadati</taxon>
        <taxon>Pseudomonadota</taxon>
        <taxon>Alphaproteobacteria</taxon>
        <taxon>Hyphomicrobiales</taxon>
        <taxon>Nitrobacteraceae</taxon>
        <taxon>Bradyrhizobium</taxon>
    </lineage>
</organism>
<gene>
    <name evidence="1" type="ORF">GPL20_35205</name>
</gene>
<proteinExistence type="predicted"/>
<dbReference type="OrthoDB" id="52741at2"/>
<dbReference type="EMBL" id="WQNE01000049">
    <property type="protein sequence ID" value="MVT78225.1"/>
    <property type="molecule type" value="Genomic_DNA"/>
</dbReference>
<dbReference type="Proteomes" id="UP000449969">
    <property type="component" value="Unassembled WGS sequence"/>
</dbReference>
<dbReference type="AlphaFoldDB" id="A0A844TL63"/>
<evidence type="ECO:0000313" key="1">
    <source>
        <dbReference type="EMBL" id="MVT78225.1"/>
    </source>
</evidence>